<proteinExistence type="predicted"/>
<dbReference type="OrthoDB" id="5296237at2"/>
<keyword evidence="2" id="KW-1185">Reference proteome</keyword>
<gene>
    <name evidence="1" type="ORF">OR37_03221</name>
</gene>
<dbReference type="PANTHER" id="PTHR41791:SF1">
    <property type="entry name" value="SSL7039 PROTEIN"/>
    <property type="match status" value="1"/>
</dbReference>
<dbReference type="NCBIfam" id="TIGR02683">
    <property type="entry name" value="upstrm_HI1419"/>
    <property type="match status" value="1"/>
</dbReference>
<organism evidence="1 2">
    <name type="scientific">Caulobacter vibrioides OR37</name>
    <dbReference type="NCBI Taxonomy" id="1292034"/>
    <lineage>
        <taxon>Bacteria</taxon>
        <taxon>Pseudomonadati</taxon>
        <taxon>Pseudomonadota</taxon>
        <taxon>Alphaproteobacteria</taxon>
        <taxon>Caulobacterales</taxon>
        <taxon>Caulobacteraceae</taxon>
        <taxon>Caulobacter</taxon>
    </lineage>
</organism>
<dbReference type="eggNOG" id="COG3657">
    <property type="taxonomic scope" value="Bacteria"/>
</dbReference>
<reference evidence="1 2" key="1">
    <citation type="journal article" date="2013" name="Genome Announc.">
        <title>Draft Genome Sequence for Caulobacter sp. Strain OR37, a Bacterium Tolerant to Heavy Metals.</title>
        <authorList>
            <person name="Utturkar S.M."/>
            <person name="Bollmann A."/>
            <person name="Brzoska R.M."/>
            <person name="Klingeman D.M."/>
            <person name="Epstein S.E."/>
            <person name="Palumbo A.V."/>
            <person name="Brown S.D."/>
        </authorList>
    </citation>
    <scope>NUCLEOTIDE SEQUENCE [LARGE SCALE GENOMIC DNA]</scope>
    <source>
        <strain evidence="1 2">OR37</strain>
    </source>
</reference>
<dbReference type="PIRSF" id="PIRSF028744">
    <property type="entry name" value="Addict_mod_HI1419"/>
    <property type="match status" value="1"/>
</dbReference>
<evidence type="ECO:0000313" key="1">
    <source>
        <dbReference type="EMBL" id="ENZ80946.1"/>
    </source>
</evidence>
<sequence>MIEVLETEVFKTWFAALRDRSAKLAIGARLTRLTRGLLGDLRPLGEGVSELRIHVGPGYRVYLVRRGDVLIVLLCGGDKSSQNRDIEKAKVIARSLEW</sequence>
<name>R0CWQ6_CAUVI</name>
<dbReference type="AlphaFoldDB" id="R0CWQ6"/>
<accession>R0CWQ6</accession>
<dbReference type="STRING" id="1292034.OR37_03221"/>
<dbReference type="PATRIC" id="fig|1292034.3.peg.3196"/>
<dbReference type="EMBL" id="APMP01000024">
    <property type="protein sequence ID" value="ENZ80946.1"/>
    <property type="molecule type" value="Genomic_DNA"/>
</dbReference>
<dbReference type="InterPro" id="IPR014056">
    <property type="entry name" value="TypeIITA-like_toxin_pred"/>
</dbReference>
<comment type="caution">
    <text evidence="1">The sequence shown here is derived from an EMBL/GenBank/DDBJ whole genome shotgun (WGS) entry which is preliminary data.</text>
</comment>
<dbReference type="PANTHER" id="PTHR41791">
    <property type="entry name" value="SSL7039 PROTEIN"/>
    <property type="match status" value="1"/>
</dbReference>
<protein>
    <submittedName>
        <fullName evidence="1">Putative addiction module killer protein</fullName>
    </submittedName>
</protein>
<dbReference type="Proteomes" id="UP000013063">
    <property type="component" value="Unassembled WGS sequence"/>
</dbReference>
<evidence type="ECO:0000313" key="2">
    <source>
        <dbReference type="Proteomes" id="UP000013063"/>
    </source>
</evidence>
<dbReference type="RefSeq" id="WP_004622062.1">
    <property type="nucleotide sequence ID" value="NZ_APMP01000024.1"/>
</dbReference>